<name>A0A7N0UA02_KALFE</name>
<evidence type="ECO:0000313" key="3">
    <source>
        <dbReference type="EnsemblPlants" id="Kaladp0059s0025.1.v1.1"/>
    </source>
</evidence>
<feature type="compositionally biased region" description="Basic residues" evidence="1">
    <location>
        <begin position="221"/>
        <end position="231"/>
    </location>
</feature>
<keyword evidence="4" id="KW-1185">Reference proteome</keyword>
<evidence type="ECO:0000313" key="4">
    <source>
        <dbReference type="Proteomes" id="UP000594263"/>
    </source>
</evidence>
<protein>
    <recommendedName>
        <fullName evidence="2">PB1 domain-containing protein</fullName>
    </recommendedName>
</protein>
<proteinExistence type="predicted"/>
<feature type="domain" description="PB1" evidence="2">
    <location>
        <begin position="54"/>
        <end position="143"/>
    </location>
</feature>
<dbReference type="SUPFAM" id="SSF54277">
    <property type="entry name" value="CAD &amp; PB1 domains"/>
    <property type="match status" value="1"/>
</dbReference>
<dbReference type="Gramene" id="Kaladp0059s0025.1.v1.1">
    <property type="protein sequence ID" value="Kaladp0059s0025.1.v1.1"/>
    <property type="gene ID" value="Kaladp0059s0025.v1.1"/>
</dbReference>
<feature type="region of interest" description="Disordered" evidence="1">
    <location>
        <begin position="1"/>
        <end position="41"/>
    </location>
</feature>
<dbReference type="PANTHER" id="PTHR31066:SF47">
    <property type="entry name" value="PB1 DOMAIN-CONTAINING PROTEIN"/>
    <property type="match status" value="1"/>
</dbReference>
<dbReference type="InterPro" id="IPR053198">
    <property type="entry name" value="Gynoecium_Dev_Regulator"/>
</dbReference>
<dbReference type="PANTHER" id="PTHR31066">
    <property type="entry name" value="OS05G0427100 PROTEIN-RELATED"/>
    <property type="match status" value="1"/>
</dbReference>
<reference evidence="3" key="1">
    <citation type="submission" date="2021-01" db="UniProtKB">
        <authorList>
            <consortium name="EnsemblPlants"/>
        </authorList>
    </citation>
    <scope>IDENTIFICATION</scope>
</reference>
<dbReference type="Pfam" id="PF00564">
    <property type="entry name" value="PB1"/>
    <property type="match status" value="1"/>
</dbReference>
<feature type="compositionally biased region" description="Low complexity" evidence="1">
    <location>
        <begin position="183"/>
        <end position="204"/>
    </location>
</feature>
<sequence>MAEEETSIASATYYTEATSVSASSSSPTPSSSPKTSKPKIKLRCSHGGKIMVRPPDGHLKYIGGETRVVAVPRDVTFPELMKKLSDLVEGENEMVLKYQLVPEELDTLVSVRTDVDLKHMLEEYDRQEHQAGTPKMRAYLFPSKQVVVETGPGLSSHALEQRYIDAINGIVRATPSPRLRTAPSSARPSFSISSPCSSPKVISPDKVQNPWDASNGPSPKGKGKGSMHRVRSSPTLSHGGESQLAGGGSGIQFGRQYGMYQAYRLQNQGHGHLYHQQQQQQQHGGGGLYSVNSLQPQEFYRVTGRGGLVLGPGAMDRFYPASGRSYNKGSRGAFDDGYSAIDRAFHHFFNHRSKTNTFI</sequence>
<dbReference type="SMART" id="SM00666">
    <property type="entry name" value="PB1"/>
    <property type="match status" value="1"/>
</dbReference>
<accession>A0A7N0UA02</accession>
<feature type="compositionally biased region" description="Low complexity" evidence="1">
    <location>
        <begin position="7"/>
        <end position="35"/>
    </location>
</feature>
<organism evidence="3 4">
    <name type="scientific">Kalanchoe fedtschenkoi</name>
    <name type="common">Lavender scallops</name>
    <name type="synonym">South American air plant</name>
    <dbReference type="NCBI Taxonomy" id="63787"/>
    <lineage>
        <taxon>Eukaryota</taxon>
        <taxon>Viridiplantae</taxon>
        <taxon>Streptophyta</taxon>
        <taxon>Embryophyta</taxon>
        <taxon>Tracheophyta</taxon>
        <taxon>Spermatophyta</taxon>
        <taxon>Magnoliopsida</taxon>
        <taxon>eudicotyledons</taxon>
        <taxon>Gunneridae</taxon>
        <taxon>Pentapetalae</taxon>
        <taxon>Saxifragales</taxon>
        <taxon>Crassulaceae</taxon>
        <taxon>Kalanchoe</taxon>
    </lineage>
</organism>
<dbReference type="CDD" id="cd06410">
    <property type="entry name" value="PB1_UP2"/>
    <property type="match status" value="1"/>
</dbReference>
<dbReference type="EnsemblPlants" id="Kaladp0059s0025.1.v1.1">
    <property type="protein sequence ID" value="Kaladp0059s0025.1.v1.1"/>
    <property type="gene ID" value="Kaladp0059s0025.v1.1"/>
</dbReference>
<dbReference type="InterPro" id="IPR000270">
    <property type="entry name" value="PB1_dom"/>
</dbReference>
<dbReference type="Gene3D" id="3.10.20.90">
    <property type="entry name" value="Phosphatidylinositol 3-kinase Catalytic Subunit, Chain A, domain 1"/>
    <property type="match status" value="1"/>
</dbReference>
<dbReference type="Proteomes" id="UP000594263">
    <property type="component" value="Unplaced"/>
</dbReference>
<dbReference type="AlphaFoldDB" id="A0A7N0UA02"/>
<evidence type="ECO:0000256" key="1">
    <source>
        <dbReference type="SAM" id="MobiDB-lite"/>
    </source>
</evidence>
<feature type="region of interest" description="Disordered" evidence="1">
    <location>
        <begin position="176"/>
        <end position="248"/>
    </location>
</feature>
<evidence type="ECO:0000259" key="2">
    <source>
        <dbReference type="SMART" id="SM00666"/>
    </source>
</evidence>